<feature type="compositionally biased region" description="Basic residues" evidence="1">
    <location>
        <begin position="1"/>
        <end position="10"/>
    </location>
</feature>
<sequence length="195" mass="21466">MAVKSIRKAQWHGNQTLKRPRQSTSWPSQPTDIDNEVVALGGTTHAVDLTDVAIQSQKAPVSREKRLEELVRDSGRLRQELDYWKSVALKGSTFIANVDEAVAQLADIVSRFRSVIDETNSLVAENSMARGNPLESDLNGDVGRETGCRQDLPLTKAELDVLLAPVRRGRGGYDFEVVDSKGSPKRAPNNPGGWF</sequence>
<dbReference type="RefSeq" id="XP_049131138.1">
    <property type="nucleotide sequence ID" value="XM_049275181.1"/>
</dbReference>
<evidence type="ECO:0000313" key="2">
    <source>
        <dbReference type="EMBL" id="GKT48788.1"/>
    </source>
</evidence>
<accession>A0AA37PAQ1</accession>
<evidence type="ECO:0000256" key="1">
    <source>
        <dbReference type="SAM" id="MobiDB-lite"/>
    </source>
</evidence>
<gene>
    <name evidence="2" type="ORF">ColSpa_08969</name>
</gene>
<dbReference type="Proteomes" id="UP001055115">
    <property type="component" value="Unassembled WGS sequence"/>
</dbReference>
<dbReference type="GeneID" id="73329771"/>
<keyword evidence="3" id="KW-1185">Reference proteome</keyword>
<reference evidence="2 3" key="1">
    <citation type="submission" date="2022-03" db="EMBL/GenBank/DDBJ databases">
        <title>Genome data of Colletotrichum spp.</title>
        <authorList>
            <person name="Utami Y.D."/>
            <person name="Hiruma K."/>
        </authorList>
    </citation>
    <scope>NUCLEOTIDE SEQUENCE [LARGE SCALE GENOMIC DNA]</scope>
    <source>
        <strain evidence="2 3">MAFF 239500</strain>
    </source>
</reference>
<feature type="compositionally biased region" description="Polar residues" evidence="1">
    <location>
        <begin position="12"/>
        <end position="32"/>
    </location>
</feature>
<feature type="region of interest" description="Disordered" evidence="1">
    <location>
        <begin position="1"/>
        <end position="33"/>
    </location>
</feature>
<organism evidence="2 3">
    <name type="scientific">Colletotrichum spaethianum</name>
    <dbReference type="NCBI Taxonomy" id="700344"/>
    <lineage>
        <taxon>Eukaryota</taxon>
        <taxon>Fungi</taxon>
        <taxon>Dikarya</taxon>
        <taxon>Ascomycota</taxon>
        <taxon>Pezizomycotina</taxon>
        <taxon>Sordariomycetes</taxon>
        <taxon>Hypocreomycetidae</taxon>
        <taxon>Glomerellales</taxon>
        <taxon>Glomerellaceae</taxon>
        <taxon>Colletotrichum</taxon>
        <taxon>Colletotrichum spaethianum species complex</taxon>
    </lineage>
</organism>
<protein>
    <submittedName>
        <fullName evidence="2">Uncharacterized protein</fullName>
    </submittedName>
</protein>
<dbReference type="EMBL" id="BQXU01000025">
    <property type="protein sequence ID" value="GKT48788.1"/>
    <property type="molecule type" value="Genomic_DNA"/>
</dbReference>
<evidence type="ECO:0000313" key="3">
    <source>
        <dbReference type="Proteomes" id="UP001055115"/>
    </source>
</evidence>
<proteinExistence type="predicted"/>
<name>A0AA37PAQ1_9PEZI</name>
<dbReference type="AlphaFoldDB" id="A0AA37PAQ1"/>
<comment type="caution">
    <text evidence="2">The sequence shown here is derived from an EMBL/GenBank/DDBJ whole genome shotgun (WGS) entry which is preliminary data.</text>
</comment>